<evidence type="ECO:0000256" key="4">
    <source>
        <dbReference type="ARBA" id="ARBA00022622"/>
    </source>
</evidence>
<sequence>MALALWIYFAEARSYYGRGTTKAPHCPIDYCSREYTKAMKNGLIPGDSYAYCQLVVEMLECVKRLVRHCPTNINVKSQLTGFSRENETNNCAKYKISPYHRRSTCPSWPDHRAGHQIRVCSFFGFEHLRTFGGQFETCTKIGANTLVENPFFIIQVTTAMVTIEKGLQMPAVTKIVLLVKNLDGCIDGQRYYEITREAISLPISFTDGTDNDTKVGITVHSENHVDIHLHYLNSTVYFRKAGKFIGVTVKMPLQLHRLSSENPHLCQNGCPTNSSLPLPQILADPSNYVDQCTALDYPLASIDQATDQCKKIGTVGDFKAFCLFDHILGDPCVAHMAYKTQLDVAHSAHVSTTSAILRKSRLEPPSITFDCVKPSSITRIVPSWRLIGILIAMYLFS</sequence>
<proteinExistence type="inferred from homology"/>
<dbReference type="Proteomes" id="UP000492821">
    <property type="component" value="Unassembled WGS sequence"/>
</dbReference>
<reference evidence="11" key="1">
    <citation type="journal article" date="2013" name="Genetics">
        <title>The draft genome and transcriptome of Panagrellus redivivus are shaped by the harsh demands of a free-living lifestyle.</title>
        <authorList>
            <person name="Srinivasan J."/>
            <person name="Dillman A.R."/>
            <person name="Macchietto M.G."/>
            <person name="Heikkinen L."/>
            <person name="Lakso M."/>
            <person name="Fracchia K.M."/>
            <person name="Antoshechkin I."/>
            <person name="Mortazavi A."/>
            <person name="Wong G."/>
            <person name="Sternberg P.W."/>
        </authorList>
    </citation>
    <scope>NUCLEOTIDE SEQUENCE [LARGE SCALE GENOMIC DNA]</scope>
    <source>
        <strain evidence="11">MT8872</strain>
    </source>
</reference>
<dbReference type="PANTHER" id="PTHR31428">
    <property type="entry name" value="RGM DOMAIN FAMILY MEMBER DRAG-1"/>
    <property type="match status" value="1"/>
</dbReference>
<comment type="subcellular location">
    <subcellularLocation>
        <location evidence="1">Cell membrane</location>
        <topology evidence="1">Lipid-anchor</topology>
        <topology evidence="1">GPI-anchor</topology>
    </subcellularLocation>
</comment>
<evidence type="ECO:0000259" key="9">
    <source>
        <dbReference type="Pfam" id="PF06534"/>
    </source>
</evidence>
<evidence type="ECO:0000256" key="5">
    <source>
        <dbReference type="ARBA" id="ARBA00022729"/>
    </source>
</evidence>
<organism evidence="11 12">
    <name type="scientific">Panagrellus redivivus</name>
    <name type="common">Microworm</name>
    <dbReference type="NCBI Taxonomy" id="6233"/>
    <lineage>
        <taxon>Eukaryota</taxon>
        <taxon>Metazoa</taxon>
        <taxon>Ecdysozoa</taxon>
        <taxon>Nematoda</taxon>
        <taxon>Chromadorea</taxon>
        <taxon>Rhabditida</taxon>
        <taxon>Tylenchina</taxon>
        <taxon>Panagrolaimomorpha</taxon>
        <taxon>Panagrolaimoidea</taxon>
        <taxon>Panagrolaimidae</taxon>
        <taxon>Panagrellus</taxon>
    </lineage>
</organism>
<evidence type="ECO:0000259" key="10">
    <source>
        <dbReference type="Pfam" id="PF06535"/>
    </source>
</evidence>
<dbReference type="GO" id="GO:0015026">
    <property type="term" value="F:coreceptor activity"/>
    <property type="evidence" value="ECO:0007669"/>
    <property type="project" value="TreeGrafter"/>
</dbReference>
<dbReference type="Pfam" id="PF06534">
    <property type="entry name" value="RGM_C"/>
    <property type="match status" value="1"/>
</dbReference>
<comment type="similarity">
    <text evidence="2">Belongs to the repulsive guidance molecule (RGM) family.</text>
</comment>
<accession>A0A7E5A0H2</accession>
<dbReference type="PANTHER" id="PTHR31428:SF6">
    <property type="entry name" value="REPULSIVE GUIDANCE MOLECULE B HOMOLOG DRAG-1"/>
    <property type="match status" value="1"/>
</dbReference>
<evidence type="ECO:0000256" key="1">
    <source>
        <dbReference type="ARBA" id="ARBA00004609"/>
    </source>
</evidence>
<evidence type="ECO:0000256" key="3">
    <source>
        <dbReference type="ARBA" id="ARBA00022475"/>
    </source>
</evidence>
<dbReference type="InterPro" id="IPR010536">
    <property type="entry name" value="RGM_N"/>
</dbReference>
<name>A0A7E5A0H2_PANRE</name>
<keyword evidence="6" id="KW-0472">Membrane</keyword>
<dbReference type="Pfam" id="PF06535">
    <property type="entry name" value="RGM_N"/>
    <property type="match status" value="1"/>
</dbReference>
<protein>
    <submittedName>
        <fullName evidence="12">Repulsive guidance molecule N-terminal domain-containing protein</fullName>
    </submittedName>
</protein>
<feature type="domain" description="Repulsive guidance molecule N-terminal" evidence="10">
    <location>
        <begin position="26"/>
        <end position="93"/>
    </location>
</feature>
<evidence type="ECO:0000256" key="8">
    <source>
        <dbReference type="ARBA" id="ARBA00023288"/>
    </source>
</evidence>
<dbReference type="GO" id="GO:0005886">
    <property type="term" value="C:plasma membrane"/>
    <property type="evidence" value="ECO:0007669"/>
    <property type="project" value="UniProtKB-SubCell"/>
</dbReference>
<evidence type="ECO:0000256" key="7">
    <source>
        <dbReference type="ARBA" id="ARBA00023180"/>
    </source>
</evidence>
<reference evidence="12" key="2">
    <citation type="submission" date="2020-10" db="UniProtKB">
        <authorList>
            <consortium name="WormBaseParasite"/>
        </authorList>
    </citation>
    <scope>IDENTIFICATION</scope>
</reference>
<dbReference type="AlphaFoldDB" id="A0A7E5A0H2"/>
<keyword evidence="5" id="KW-0732">Signal</keyword>
<dbReference type="InterPro" id="IPR009496">
    <property type="entry name" value="RGM_C"/>
</dbReference>
<evidence type="ECO:0000256" key="6">
    <source>
        <dbReference type="ARBA" id="ARBA00023136"/>
    </source>
</evidence>
<dbReference type="Gene3D" id="3.40.1000.10">
    <property type="entry name" value="Mog1/PsbP, alpha/beta/alpha sandwich"/>
    <property type="match status" value="1"/>
</dbReference>
<evidence type="ECO:0000256" key="2">
    <source>
        <dbReference type="ARBA" id="ARBA00005321"/>
    </source>
</evidence>
<feature type="domain" description="Repulsive guidance molecule C-terminal" evidence="9">
    <location>
        <begin position="117"/>
        <end position="345"/>
    </location>
</feature>
<keyword evidence="3" id="KW-1003">Cell membrane</keyword>
<dbReference type="InterPro" id="IPR040287">
    <property type="entry name" value="RGM"/>
</dbReference>
<evidence type="ECO:0000313" key="11">
    <source>
        <dbReference type="Proteomes" id="UP000492821"/>
    </source>
</evidence>
<keyword evidence="8" id="KW-0449">Lipoprotein</keyword>
<dbReference type="GO" id="GO:0030509">
    <property type="term" value="P:BMP signaling pathway"/>
    <property type="evidence" value="ECO:0007669"/>
    <property type="project" value="TreeGrafter"/>
</dbReference>
<dbReference type="GO" id="GO:0098552">
    <property type="term" value="C:side of membrane"/>
    <property type="evidence" value="ECO:0007669"/>
    <property type="project" value="UniProtKB-KW"/>
</dbReference>
<dbReference type="WBParaSite" id="Pan_g7293.t1">
    <property type="protein sequence ID" value="Pan_g7293.t1"/>
    <property type="gene ID" value="Pan_g7293"/>
</dbReference>
<keyword evidence="4" id="KW-0336">GPI-anchor</keyword>
<keyword evidence="7" id="KW-0325">Glycoprotein</keyword>
<keyword evidence="11" id="KW-1185">Reference proteome</keyword>
<evidence type="ECO:0000313" key="12">
    <source>
        <dbReference type="WBParaSite" id="Pan_g7293.t1"/>
    </source>
</evidence>